<sequence length="134" mass="14976">SAQVEDRIYLSYGITDKFTSAEGDTCLYVAREGAFLGLLAWPLTLDAPYKPRMDLIINRAAGLYHKWHGDVVHVTMLKKLRVKDKPKDFISTEHPTPSILTQSILRASLALLGCGYLWASLTFSLEFAIGKFSL</sequence>
<gene>
    <name evidence="2" type="ORF">HAZT_HAZT011283</name>
</gene>
<dbReference type="AlphaFoldDB" id="A0A6A0H6J0"/>
<keyword evidence="1" id="KW-0472">Membrane</keyword>
<dbReference type="Proteomes" id="UP000711488">
    <property type="component" value="Unassembled WGS sequence"/>
</dbReference>
<feature type="non-terminal residue" evidence="2">
    <location>
        <position position="1"/>
    </location>
</feature>
<proteinExistence type="predicted"/>
<evidence type="ECO:0000313" key="2">
    <source>
        <dbReference type="EMBL" id="KAA0200097.1"/>
    </source>
</evidence>
<organism evidence="2">
    <name type="scientific">Hyalella azteca</name>
    <name type="common">Amphipod</name>
    <dbReference type="NCBI Taxonomy" id="294128"/>
    <lineage>
        <taxon>Eukaryota</taxon>
        <taxon>Metazoa</taxon>
        <taxon>Ecdysozoa</taxon>
        <taxon>Arthropoda</taxon>
        <taxon>Crustacea</taxon>
        <taxon>Multicrustacea</taxon>
        <taxon>Malacostraca</taxon>
        <taxon>Eumalacostraca</taxon>
        <taxon>Peracarida</taxon>
        <taxon>Amphipoda</taxon>
        <taxon>Senticaudata</taxon>
        <taxon>Talitrida</taxon>
        <taxon>Talitroidea</taxon>
        <taxon>Hyalellidae</taxon>
        <taxon>Hyalella</taxon>
    </lineage>
</organism>
<keyword evidence="2" id="KW-0675">Receptor</keyword>
<keyword evidence="1" id="KW-1133">Transmembrane helix</keyword>
<reference evidence="2" key="2">
    <citation type="journal article" date="2018" name="Environ. Sci. Technol.">
        <title>The Toxicogenome of Hyalella azteca: A Model for Sediment Ecotoxicology and Evolutionary Toxicology.</title>
        <authorList>
            <person name="Poynton H.C."/>
            <person name="Hasenbein S."/>
            <person name="Benoit J.B."/>
            <person name="Sepulveda M.S."/>
            <person name="Poelchau M.F."/>
            <person name="Hughes D.S.T."/>
            <person name="Murali S.C."/>
            <person name="Chen S."/>
            <person name="Glastad K.M."/>
            <person name="Goodisman M.A.D."/>
            <person name="Werren J.H."/>
            <person name="Vineis J.H."/>
            <person name="Bowen J.L."/>
            <person name="Friedrich M."/>
            <person name="Jones J."/>
            <person name="Robertson H.M."/>
            <person name="Feyereisen R."/>
            <person name="Mechler-Hickson A."/>
            <person name="Mathers N."/>
            <person name="Lee C.E."/>
            <person name="Colbourne J.K."/>
            <person name="Biales A."/>
            <person name="Johnston J.S."/>
            <person name="Wellborn G.A."/>
            <person name="Rosendale A.J."/>
            <person name="Cridge A.G."/>
            <person name="Munoz-Torres M.C."/>
            <person name="Bain P.A."/>
            <person name="Manny A.R."/>
            <person name="Major K.M."/>
            <person name="Lambert F.N."/>
            <person name="Vulpe C.D."/>
            <person name="Tuck P."/>
            <person name="Blalock B.J."/>
            <person name="Lin Y.Y."/>
            <person name="Smith M.E."/>
            <person name="Ochoa-Acuna H."/>
            <person name="Chen M.M."/>
            <person name="Childers C.P."/>
            <person name="Qu J."/>
            <person name="Dugan S."/>
            <person name="Lee S.L."/>
            <person name="Chao H."/>
            <person name="Dinh H."/>
            <person name="Han Y."/>
            <person name="Doddapaneni H."/>
            <person name="Worley K.C."/>
            <person name="Muzny D.M."/>
            <person name="Gibbs R.A."/>
            <person name="Richards S."/>
        </authorList>
    </citation>
    <scope>NUCLEOTIDE SEQUENCE</scope>
    <source>
        <strain evidence="2">HAZT.00-mixed</strain>
        <tissue evidence="2">Whole organism</tissue>
    </source>
</reference>
<name>A0A6A0H6J0_HYAAZ</name>
<dbReference type="EMBL" id="JQDR03006532">
    <property type="protein sequence ID" value="KAA0200097.1"/>
    <property type="molecule type" value="Genomic_DNA"/>
</dbReference>
<accession>A0A6A0H6J0</accession>
<reference evidence="2" key="1">
    <citation type="submission" date="2014-08" db="EMBL/GenBank/DDBJ databases">
        <authorList>
            <person name="Murali S."/>
            <person name="Richards S."/>
            <person name="Bandaranaike D."/>
            <person name="Bellair M."/>
            <person name="Blankenburg K."/>
            <person name="Chao H."/>
            <person name="Dinh H."/>
            <person name="Doddapaneni H."/>
            <person name="Dugan-Rocha S."/>
            <person name="Elkadiri S."/>
            <person name="Gnanaolivu R."/>
            <person name="Hughes D."/>
            <person name="Lee S."/>
            <person name="Li M."/>
            <person name="Ming W."/>
            <person name="Munidasa M."/>
            <person name="Muniz J."/>
            <person name="Nguyen L."/>
            <person name="Osuji N."/>
            <person name="Pu L.-L."/>
            <person name="Puazo M."/>
            <person name="Skinner E."/>
            <person name="Qu C."/>
            <person name="Quiroz J."/>
            <person name="Raj R."/>
            <person name="Weissenberger G."/>
            <person name="Xin Y."/>
            <person name="Zou X."/>
            <person name="Han Y."/>
            <person name="Worley K."/>
            <person name="Muzny D."/>
            <person name="Gibbs R."/>
        </authorList>
    </citation>
    <scope>NUCLEOTIDE SEQUENCE</scope>
    <source>
        <strain evidence="2">HAZT.00-mixed</strain>
        <tissue evidence="2">Whole organism</tissue>
    </source>
</reference>
<feature type="transmembrane region" description="Helical" evidence="1">
    <location>
        <begin position="109"/>
        <end position="129"/>
    </location>
</feature>
<comment type="caution">
    <text evidence="2">The sequence shown here is derived from an EMBL/GenBank/DDBJ whole genome shotgun (WGS) entry which is preliminary data.</text>
</comment>
<protein>
    <submittedName>
        <fullName evidence="2">Ionotropic receptor 125</fullName>
    </submittedName>
</protein>
<evidence type="ECO:0000256" key="1">
    <source>
        <dbReference type="SAM" id="Phobius"/>
    </source>
</evidence>
<reference evidence="2" key="3">
    <citation type="submission" date="2019-06" db="EMBL/GenBank/DDBJ databases">
        <authorList>
            <person name="Poynton C."/>
            <person name="Hasenbein S."/>
            <person name="Benoit J.B."/>
            <person name="Sepulveda M.S."/>
            <person name="Poelchau M.F."/>
            <person name="Murali S.C."/>
            <person name="Chen S."/>
            <person name="Glastad K.M."/>
            <person name="Werren J.H."/>
            <person name="Vineis J.H."/>
            <person name="Bowen J.L."/>
            <person name="Friedrich M."/>
            <person name="Jones J."/>
            <person name="Robertson H.M."/>
            <person name="Feyereisen R."/>
            <person name="Mechler-Hickson A."/>
            <person name="Mathers N."/>
            <person name="Lee C.E."/>
            <person name="Colbourne J.K."/>
            <person name="Biales A."/>
            <person name="Johnston J.S."/>
            <person name="Wellborn G.A."/>
            <person name="Rosendale A.J."/>
            <person name="Cridge A.G."/>
            <person name="Munoz-Torres M.C."/>
            <person name="Bain P.A."/>
            <person name="Manny A.R."/>
            <person name="Major K.M."/>
            <person name="Lambert F.N."/>
            <person name="Vulpe C.D."/>
            <person name="Tuck P."/>
            <person name="Blalock B.J."/>
            <person name="Lin Y.-Y."/>
            <person name="Smith M.E."/>
            <person name="Ochoa-Acuna H."/>
            <person name="Chen M.-J.M."/>
            <person name="Childers C.P."/>
            <person name="Qu J."/>
            <person name="Dugan S."/>
            <person name="Lee S.L."/>
            <person name="Chao H."/>
            <person name="Dinh H."/>
            <person name="Han Y."/>
            <person name="Doddapaneni H."/>
            <person name="Worley K.C."/>
            <person name="Muzny D.M."/>
            <person name="Gibbs R.A."/>
            <person name="Richards S."/>
        </authorList>
    </citation>
    <scope>NUCLEOTIDE SEQUENCE</scope>
    <source>
        <strain evidence="2">HAZT.00-mixed</strain>
        <tissue evidence="2">Whole organism</tissue>
    </source>
</reference>
<keyword evidence="1" id="KW-0812">Transmembrane</keyword>